<accession>A0AAU7ZVD9</accession>
<keyword evidence="1" id="KW-0732">Signal</keyword>
<proteinExistence type="predicted"/>
<protein>
    <submittedName>
        <fullName evidence="3">PEP-CTERM sorting domain-containing protein</fullName>
    </submittedName>
</protein>
<evidence type="ECO:0000259" key="2">
    <source>
        <dbReference type="Pfam" id="PF07589"/>
    </source>
</evidence>
<dbReference type="Pfam" id="PF07589">
    <property type="entry name" value="PEP-CTERM"/>
    <property type="match status" value="1"/>
</dbReference>
<organism evidence="3">
    <name type="scientific">Tunturiibacter psychrotolerans</name>
    <dbReference type="NCBI Taxonomy" id="3069686"/>
    <lineage>
        <taxon>Bacteria</taxon>
        <taxon>Pseudomonadati</taxon>
        <taxon>Acidobacteriota</taxon>
        <taxon>Terriglobia</taxon>
        <taxon>Terriglobales</taxon>
        <taxon>Acidobacteriaceae</taxon>
        <taxon>Tunturiibacter</taxon>
    </lineage>
</organism>
<dbReference type="NCBIfam" id="TIGR02595">
    <property type="entry name" value="PEP_CTERM"/>
    <property type="match status" value="1"/>
</dbReference>
<reference evidence="3" key="1">
    <citation type="submission" date="2023-08" db="EMBL/GenBank/DDBJ databases">
        <authorList>
            <person name="Messyasz A."/>
            <person name="Mannisto M.K."/>
            <person name="Kerkhof L.J."/>
            <person name="Haggblom M."/>
        </authorList>
    </citation>
    <scope>NUCLEOTIDE SEQUENCE</scope>
    <source>
        <strain evidence="3">X5P6</strain>
    </source>
</reference>
<name>A0AAU7ZVD9_9BACT</name>
<feature type="domain" description="Ice-binding protein C-terminal" evidence="2">
    <location>
        <begin position="176"/>
        <end position="198"/>
    </location>
</feature>
<evidence type="ECO:0000313" key="3">
    <source>
        <dbReference type="EMBL" id="XCB34897.1"/>
    </source>
</evidence>
<gene>
    <name evidence="3" type="ORF">RBB77_08365</name>
</gene>
<feature type="chain" id="PRO_5043739510" evidence="1">
    <location>
        <begin position="27"/>
        <end position="204"/>
    </location>
</feature>
<sequence>MKRLYLIALFAFLAWFNDFSPSVAHADTYQSVTIHGAGAANSNDYFLYGIDNKGDFVTDRPNCDGRDDTCYYSFISGDRSSSSFTPPALDYDNSTVCGTRDFAVEICNAGRVAFIANGPAPSADTLYSGPSSDLSIVKSGDFGFIHPLMDSNGDIVFDDGNNFEEYIDVTSRLGVTPEPTSIVLLGTGLLGFAGFVRRKLSKHS</sequence>
<evidence type="ECO:0000256" key="1">
    <source>
        <dbReference type="SAM" id="SignalP"/>
    </source>
</evidence>
<feature type="signal peptide" evidence="1">
    <location>
        <begin position="1"/>
        <end position="26"/>
    </location>
</feature>
<dbReference type="EMBL" id="CP132942">
    <property type="protein sequence ID" value="XCB34897.1"/>
    <property type="molecule type" value="Genomic_DNA"/>
</dbReference>
<reference evidence="3" key="2">
    <citation type="journal article" date="2024" name="Environ. Microbiol.">
        <title>Genome analysis and description of Tunturibacter gen. nov. expands the diversity of Terriglobia in tundra soils.</title>
        <authorList>
            <person name="Messyasz A."/>
            <person name="Mannisto M.K."/>
            <person name="Kerkhof L.J."/>
            <person name="Haggblom M.M."/>
        </authorList>
    </citation>
    <scope>NUCLEOTIDE SEQUENCE</scope>
    <source>
        <strain evidence="3">X5P6</strain>
    </source>
</reference>
<dbReference type="RefSeq" id="WP_353066442.1">
    <property type="nucleotide sequence ID" value="NZ_CP132942.1"/>
</dbReference>
<dbReference type="KEGG" id="tpsc:RBB77_08365"/>
<dbReference type="AlphaFoldDB" id="A0AAU7ZVD9"/>
<dbReference type="InterPro" id="IPR013424">
    <property type="entry name" value="Ice-binding_C"/>
</dbReference>